<dbReference type="KEGG" id="slc:SL103_05365"/>
<protein>
    <submittedName>
        <fullName evidence="3">Uncharacterized protein</fullName>
    </submittedName>
</protein>
<evidence type="ECO:0000256" key="2">
    <source>
        <dbReference type="SAM" id="Phobius"/>
    </source>
</evidence>
<keyword evidence="2" id="KW-0812">Transmembrane</keyword>
<dbReference type="AlphaFoldDB" id="A0A1D7VG55"/>
<organism evidence="3 4">
    <name type="scientific">Streptomyces lydicus</name>
    <dbReference type="NCBI Taxonomy" id="47763"/>
    <lineage>
        <taxon>Bacteria</taxon>
        <taxon>Bacillati</taxon>
        <taxon>Actinomycetota</taxon>
        <taxon>Actinomycetes</taxon>
        <taxon>Kitasatosporales</taxon>
        <taxon>Streptomycetaceae</taxon>
        <taxon>Streptomyces</taxon>
    </lineage>
</organism>
<dbReference type="RefSeq" id="WP_069567616.1">
    <property type="nucleotide sequence ID" value="NZ_CP017157.1"/>
</dbReference>
<dbReference type="EMBL" id="CP017157">
    <property type="protein sequence ID" value="AOP45745.1"/>
    <property type="molecule type" value="Genomic_DNA"/>
</dbReference>
<reference evidence="3 4" key="1">
    <citation type="submission" date="2016-09" db="EMBL/GenBank/DDBJ databases">
        <title>Complete genome sequencing of Streptomyces lydicus 103 and metabolic pathways analysis of antibiotic biosynthesis.</title>
        <authorList>
            <person name="Jia N."/>
            <person name="Ding M.-Z."/>
            <person name="Gao F."/>
            <person name="Yuan Y.-J."/>
        </authorList>
    </citation>
    <scope>NUCLEOTIDE SEQUENCE [LARGE SCALE GENOMIC DNA]</scope>
    <source>
        <strain evidence="3 4">103</strain>
    </source>
</reference>
<evidence type="ECO:0000313" key="3">
    <source>
        <dbReference type="EMBL" id="AOP45745.1"/>
    </source>
</evidence>
<keyword evidence="2" id="KW-0472">Membrane</keyword>
<evidence type="ECO:0000256" key="1">
    <source>
        <dbReference type="SAM" id="MobiDB-lite"/>
    </source>
</evidence>
<feature type="compositionally biased region" description="Basic and acidic residues" evidence="1">
    <location>
        <begin position="92"/>
        <end position="101"/>
    </location>
</feature>
<accession>A0A1D7VG55</accession>
<proteinExistence type="predicted"/>
<dbReference type="Proteomes" id="UP000094094">
    <property type="component" value="Chromosome"/>
</dbReference>
<evidence type="ECO:0000313" key="4">
    <source>
        <dbReference type="Proteomes" id="UP000094094"/>
    </source>
</evidence>
<name>A0A1D7VG55_9ACTN</name>
<keyword evidence="2" id="KW-1133">Transmembrane helix</keyword>
<feature type="transmembrane region" description="Helical" evidence="2">
    <location>
        <begin position="38"/>
        <end position="58"/>
    </location>
</feature>
<keyword evidence="4" id="KW-1185">Reference proteome</keyword>
<feature type="region of interest" description="Disordered" evidence="1">
    <location>
        <begin position="76"/>
        <end position="101"/>
    </location>
</feature>
<sequence length="101" mass="10799">MPLPPYRSPDPVSDVVRWGAFSCALVPLVLIISGASWLGAIGAAAGLAAVTCACRVLLRQSERTAARLRTRALRGHRDRRVYSAPSAHGGGRHSDRRTPVD</sequence>
<gene>
    <name evidence="3" type="ORF">SL103_05365</name>
</gene>